<reference evidence="1 2" key="1">
    <citation type="submission" date="2019-07" db="EMBL/GenBank/DDBJ databases">
        <title>Genomics analysis of Aphanomyces spp. identifies a new class of oomycete effector associated with host adaptation.</title>
        <authorList>
            <person name="Gaulin E."/>
        </authorList>
    </citation>
    <scope>NUCLEOTIDE SEQUENCE [LARGE SCALE GENOMIC DNA]</scope>
    <source>
        <strain evidence="1 2">ATCC 201684</strain>
    </source>
</reference>
<accession>A0A6G0X7S2</accession>
<keyword evidence="2" id="KW-1185">Reference proteome</keyword>
<organism evidence="1 2">
    <name type="scientific">Aphanomyces euteiches</name>
    <dbReference type="NCBI Taxonomy" id="100861"/>
    <lineage>
        <taxon>Eukaryota</taxon>
        <taxon>Sar</taxon>
        <taxon>Stramenopiles</taxon>
        <taxon>Oomycota</taxon>
        <taxon>Saprolegniomycetes</taxon>
        <taxon>Saprolegniales</taxon>
        <taxon>Verrucalvaceae</taxon>
        <taxon>Aphanomyces</taxon>
    </lineage>
</organism>
<comment type="caution">
    <text evidence="1">The sequence shown here is derived from an EMBL/GenBank/DDBJ whole genome shotgun (WGS) entry which is preliminary data.</text>
</comment>
<dbReference type="AlphaFoldDB" id="A0A6G0X7S2"/>
<protein>
    <submittedName>
        <fullName evidence="1">Uncharacterized protein</fullName>
    </submittedName>
</protein>
<dbReference type="EMBL" id="VJMJ01000090">
    <property type="protein sequence ID" value="KAF0736085.1"/>
    <property type="molecule type" value="Genomic_DNA"/>
</dbReference>
<evidence type="ECO:0000313" key="2">
    <source>
        <dbReference type="Proteomes" id="UP000481153"/>
    </source>
</evidence>
<gene>
    <name evidence="1" type="ORF">Ae201684_007671</name>
</gene>
<dbReference type="Proteomes" id="UP000481153">
    <property type="component" value="Unassembled WGS sequence"/>
</dbReference>
<proteinExistence type="predicted"/>
<evidence type="ECO:0000313" key="1">
    <source>
        <dbReference type="EMBL" id="KAF0736085.1"/>
    </source>
</evidence>
<name>A0A6G0X7S2_9STRA</name>
<sequence>MATALDECDNVAQDVHSLLATDDQLRADLAYVCTIVDAPESSSSRRSPSLNREKKPRLLSFPADTGMKFTSSGAKSTFSKTKYKRWRLEGRISPSGNLLPEVKCTISLAENDKLRAHAEEHARYIEEMTSIIQERPGCRWISVKSIQIAAQASLRTATIHSADEKSSELRQINSIRARPSVPWTSHVGTFIPSRLGSAVLYDWGCGVESFQCRVHSVQACVDIGDCRPIHGLSKLLK</sequence>